<evidence type="ECO:0000313" key="4">
    <source>
        <dbReference type="Proteomes" id="UP000198956"/>
    </source>
</evidence>
<sequence>MFIPYNRIAEMLRLLAIFVFCTFIFYCIISYLNDAIRPAQPYKEPQGKAVKVMNDVPSLKKTYQEMKQRLFAFYWYGE</sequence>
<dbReference type="EMBL" id="FNDE01000004">
    <property type="protein sequence ID" value="SDG86058.1"/>
    <property type="molecule type" value="Genomic_DNA"/>
</dbReference>
<evidence type="ECO:0000313" key="5">
    <source>
        <dbReference type="Proteomes" id="UP000826616"/>
    </source>
</evidence>
<evidence type="ECO:0000313" key="3">
    <source>
        <dbReference type="EMBL" id="SDG86058.1"/>
    </source>
</evidence>
<keyword evidence="1" id="KW-1133">Transmembrane helix</keyword>
<keyword evidence="5" id="KW-1185">Reference proteome</keyword>
<protein>
    <submittedName>
        <fullName evidence="2">YqzK family protein</fullName>
    </submittedName>
</protein>
<keyword evidence="1" id="KW-0812">Transmembrane</keyword>
<dbReference type="AlphaFoldDB" id="A0A1G7XPF1"/>
<proteinExistence type="predicted"/>
<organism evidence="3 4">
    <name type="scientific">Aneurinibacillus thermoaerophilus</name>
    <dbReference type="NCBI Taxonomy" id="143495"/>
    <lineage>
        <taxon>Bacteria</taxon>
        <taxon>Bacillati</taxon>
        <taxon>Bacillota</taxon>
        <taxon>Bacilli</taxon>
        <taxon>Bacillales</taxon>
        <taxon>Paenibacillaceae</taxon>
        <taxon>Aneurinibacillus group</taxon>
        <taxon>Aneurinibacillus</taxon>
    </lineage>
</organism>
<dbReference type="InterPro" id="IPR025321">
    <property type="entry name" value="DUF4227"/>
</dbReference>
<dbReference type="RefSeq" id="WP_057899405.1">
    <property type="nucleotide sequence ID" value="NZ_CP080764.1"/>
</dbReference>
<gene>
    <name evidence="2" type="ORF">K3F53_05975</name>
    <name evidence="3" type="ORF">SAMN04489735_1004108</name>
</gene>
<accession>A0A1G7XPF1</accession>
<evidence type="ECO:0000256" key="1">
    <source>
        <dbReference type="SAM" id="Phobius"/>
    </source>
</evidence>
<dbReference type="Pfam" id="PF14004">
    <property type="entry name" value="DUF4227"/>
    <property type="match status" value="1"/>
</dbReference>
<dbReference type="OrthoDB" id="2691647at2"/>
<reference evidence="2 5" key="2">
    <citation type="submission" date="2021-08" db="EMBL/GenBank/DDBJ databases">
        <title>Complete genome sequence of the strain Aneurinibacillus thermoaerophilus CCM 8960.</title>
        <authorList>
            <person name="Musilova J."/>
            <person name="Kourilova X."/>
            <person name="Pernicova I."/>
            <person name="Bezdicek M."/>
            <person name="Lengerova M."/>
            <person name="Obruca S."/>
            <person name="Sedlar K."/>
        </authorList>
    </citation>
    <scope>NUCLEOTIDE SEQUENCE [LARGE SCALE GENOMIC DNA]</scope>
    <source>
        <strain evidence="2 5">CCM 8960</strain>
    </source>
</reference>
<name>A0A1G7XPF1_ANETH</name>
<dbReference type="GeneID" id="97140912"/>
<dbReference type="Proteomes" id="UP000826616">
    <property type="component" value="Chromosome"/>
</dbReference>
<keyword evidence="1" id="KW-0472">Membrane</keyword>
<feature type="transmembrane region" description="Helical" evidence="1">
    <location>
        <begin position="12"/>
        <end position="32"/>
    </location>
</feature>
<evidence type="ECO:0000313" key="2">
    <source>
        <dbReference type="EMBL" id="QYY43757.1"/>
    </source>
</evidence>
<dbReference type="Proteomes" id="UP000198956">
    <property type="component" value="Unassembled WGS sequence"/>
</dbReference>
<reference evidence="3 4" key="1">
    <citation type="submission" date="2016-10" db="EMBL/GenBank/DDBJ databases">
        <authorList>
            <person name="de Groot N.N."/>
        </authorList>
    </citation>
    <scope>NUCLEOTIDE SEQUENCE [LARGE SCALE GENOMIC DNA]</scope>
    <source>
        <strain evidence="3 4">L 420-91</strain>
    </source>
</reference>
<dbReference type="EMBL" id="CP080764">
    <property type="protein sequence ID" value="QYY43757.1"/>
    <property type="molecule type" value="Genomic_DNA"/>
</dbReference>